<dbReference type="EMBL" id="CAID01000001">
    <property type="protein sequence ID" value="CEF96480.1"/>
    <property type="molecule type" value="Genomic_DNA"/>
</dbReference>
<feature type="compositionally biased region" description="Low complexity" evidence="1">
    <location>
        <begin position="32"/>
        <end position="44"/>
    </location>
</feature>
<evidence type="ECO:0000256" key="1">
    <source>
        <dbReference type="SAM" id="MobiDB-lite"/>
    </source>
</evidence>
<feature type="region of interest" description="Disordered" evidence="1">
    <location>
        <begin position="31"/>
        <end position="58"/>
    </location>
</feature>
<evidence type="ECO:0000313" key="2">
    <source>
        <dbReference type="EMBL" id="CEF96480.1"/>
    </source>
</evidence>
<organism evidence="2 3">
    <name type="scientific">Ostreococcus tauri</name>
    <name type="common">Marine green alga</name>
    <dbReference type="NCBI Taxonomy" id="70448"/>
    <lineage>
        <taxon>Eukaryota</taxon>
        <taxon>Viridiplantae</taxon>
        <taxon>Chlorophyta</taxon>
        <taxon>Mamiellophyceae</taxon>
        <taxon>Mamiellales</taxon>
        <taxon>Bathycoccaceae</taxon>
        <taxon>Ostreococcus</taxon>
    </lineage>
</organism>
<dbReference type="AlphaFoldDB" id="A0A090LX41"/>
<proteinExistence type="predicted"/>
<dbReference type="STRING" id="70448.A0A090LX41"/>
<evidence type="ECO:0000313" key="3">
    <source>
        <dbReference type="Proteomes" id="UP000009170"/>
    </source>
</evidence>
<dbReference type="GeneID" id="9832468"/>
<reference evidence="3" key="1">
    <citation type="journal article" date="2006" name="Proc. Natl. Acad. Sci. U.S.A.">
        <title>Genome analysis of the smallest free-living eukaryote Ostreococcus tauri unveils many unique features.</title>
        <authorList>
            <person name="Derelle E."/>
            <person name="Ferraz C."/>
            <person name="Rombauts S."/>
            <person name="Rouze P."/>
            <person name="Worden A.Z."/>
            <person name="Robbens S."/>
            <person name="Partensky F."/>
            <person name="Degroeve S."/>
            <person name="Echeynie S."/>
            <person name="Cooke R."/>
            <person name="Saeys Y."/>
            <person name="Wuyts J."/>
            <person name="Jabbari K."/>
            <person name="Bowler C."/>
            <person name="Panaud O."/>
            <person name="Piegu B."/>
            <person name="Ball S.G."/>
            <person name="Ral J.-P."/>
            <person name="Bouget F.-Y."/>
            <person name="Piganeau G."/>
            <person name="De Baets B."/>
            <person name="Picard A."/>
            <person name="Delseny M."/>
            <person name="Demaille J."/>
            <person name="Van de Peer Y."/>
            <person name="Moreau H."/>
        </authorList>
    </citation>
    <scope>NUCLEOTIDE SEQUENCE [LARGE SCALE GENOMIC DNA]</scope>
    <source>
        <strain evidence="3">OTTH 0595 / CCAP 157/2 / RCC745</strain>
    </source>
</reference>
<keyword evidence="3" id="KW-1185">Reference proteome</keyword>
<reference evidence="2 3" key="2">
    <citation type="journal article" date="2014" name="BMC Genomics">
        <title>An improved genome of the model marine alga Ostreococcus tauri unfolds by assessing Illumina de novo assemblies.</title>
        <authorList>
            <person name="Blanc-Mathieu R."/>
            <person name="Verhelst B."/>
            <person name="Derelle E."/>
            <person name="Rombauts S."/>
            <person name="Bouget F.Y."/>
            <person name="Carre I."/>
            <person name="Chateau A."/>
            <person name="Eyre-Walker A."/>
            <person name="Grimsley N."/>
            <person name="Moreau H."/>
            <person name="Piegu B."/>
            <person name="Rivals E."/>
            <person name="Schackwitz W."/>
            <person name="Van de Peer Y."/>
            <person name="Piganeau G."/>
        </authorList>
    </citation>
    <scope>NUCLEOTIDE SEQUENCE [LARGE SCALE GENOMIC DNA]</scope>
    <source>
        <strain evidence="3">OTTH 0595 / CCAP 157/2 / RCC745</strain>
    </source>
</reference>
<dbReference type="OrthoDB" id="498675at2759"/>
<gene>
    <name evidence="2" type="ORF">OT_ostta01g00290</name>
</gene>
<dbReference type="RefSeq" id="XP_003074090.2">
    <property type="nucleotide sequence ID" value="XM_003074044.2"/>
</dbReference>
<dbReference type="InParanoid" id="A0A090LX41"/>
<protein>
    <submittedName>
        <fullName evidence="2">Unnamed product</fullName>
    </submittedName>
</protein>
<accession>A0A090LX41</accession>
<feature type="compositionally biased region" description="Acidic residues" evidence="1">
    <location>
        <begin position="45"/>
        <end position="58"/>
    </location>
</feature>
<comment type="caution">
    <text evidence="2">The sequence shown here is derived from an EMBL/GenBank/DDBJ whole genome shotgun (WGS) entry which is preliminary data.</text>
</comment>
<name>A0A090LX41_OSTTA</name>
<dbReference type="KEGG" id="ota:OT_ostta01g00290"/>
<sequence>MHQSDAWDIDKERDALMYKRESLEAMFRLKFTPEGGSAAATETTTPDDDDAGEDAARS</sequence>
<dbReference type="Proteomes" id="UP000009170">
    <property type="component" value="Unassembled WGS sequence"/>
</dbReference>